<evidence type="ECO:0000313" key="3">
    <source>
        <dbReference type="Proteomes" id="UP001060733"/>
    </source>
</evidence>
<evidence type="ECO:0000313" key="2">
    <source>
        <dbReference type="EMBL" id="UXY40413.1"/>
    </source>
</evidence>
<accession>A0ABY6F1A4</accession>
<feature type="compositionally biased region" description="Low complexity" evidence="1">
    <location>
        <begin position="10"/>
        <end position="20"/>
    </location>
</feature>
<keyword evidence="3" id="KW-1185">Reference proteome</keyword>
<dbReference type="RefSeq" id="WP_143611399.1">
    <property type="nucleotide sequence ID" value="NZ_CP106796.1"/>
</dbReference>
<sequence length="62" mass="6535">MSATLCGTLTPPASSPTPAAIDRHRSADPRGADRLPAPFVHRTYDHAVQQAVVEASMATKAH</sequence>
<dbReference type="EMBL" id="CP106796">
    <property type="protein sequence ID" value="UXY40413.1"/>
    <property type="molecule type" value="Genomic_DNA"/>
</dbReference>
<evidence type="ECO:0000256" key="1">
    <source>
        <dbReference type="SAM" id="MobiDB-lite"/>
    </source>
</evidence>
<feature type="compositionally biased region" description="Basic and acidic residues" evidence="1">
    <location>
        <begin position="21"/>
        <end position="33"/>
    </location>
</feature>
<reference evidence="2" key="1">
    <citation type="submission" date="2022-10" db="EMBL/GenBank/DDBJ databases">
        <authorList>
            <person name="Mo P."/>
        </authorList>
    </citation>
    <scope>NUCLEOTIDE SEQUENCE</scope>
    <source>
        <strain evidence="2">HUAS 14-6</strain>
        <plasmid evidence="2">punmamed2</plasmid>
    </source>
</reference>
<feature type="region of interest" description="Disordered" evidence="1">
    <location>
        <begin position="1"/>
        <end position="36"/>
    </location>
</feature>
<proteinExistence type="predicted"/>
<dbReference type="Proteomes" id="UP001060733">
    <property type="component" value="Plasmid punmamed2"/>
</dbReference>
<gene>
    <name evidence="2" type="ORF">N8I86_38255</name>
</gene>
<organism evidence="2 3">
    <name type="scientific">Streptomyces albidocamelliae</name>
    <dbReference type="NCBI Taxonomy" id="2981135"/>
    <lineage>
        <taxon>Bacteria</taxon>
        <taxon>Bacillati</taxon>
        <taxon>Actinomycetota</taxon>
        <taxon>Actinomycetes</taxon>
        <taxon>Kitasatosporales</taxon>
        <taxon>Streptomycetaceae</taxon>
        <taxon>Streptomyces</taxon>
    </lineage>
</organism>
<protein>
    <submittedName>
        <fullName evidence="2">Uncharacterized protein</fullName>
    </submittedName>
</protein>
<keyword evidence="2" id="KW-0614">Plasmid</keyword>
<geneLocation type="plasmid" evidence="2 3">
    <name>punmamed2</name>
</geneLocation>
<name>A0ABY6F1A4_9ACTN</name>